<feature type="compositionally biased region" description="Low complexity" evidence="1">
    <location>
        <begin position="505"/>
        <end position="516"/>
    </location>
</feature>
<feature type="compositionally biased region" description="Basic residues" evidence="1">
    <location>
        <begin position="319"/>
        <end position="328"/>
    </location>
</feature>
<evidence type="ECO:0000313" key="3">
    <source>
        <dbReference type="Proteomes" id="UP000291422"/>
    </source>
</evidence>
<feature type="compositionally biased region" description="Polar residues" evidence="1">
    <location>
        <begin position="548"/>
        <end position="562"/>
    </location>
</feature>
<feature type="compositionally biased region" description="Polar residues" evidence="1">
    <location>
        <begin position="519"/>
        <end position="530"/>
    </location>
</feature>
<feature type="region of interest" description="Disordered" evidence="1">
    <location>
        <begin position="139"/>
        <end position="159"/>
    </location>
</feature>
<dbReference type="EMBL" id="PDXD01000008">
    <property type="protein sequence ID" value="RYN77923.1"/>
    <property type="molecule type" value="Genomic_DNA"/>
</dbReference>
<evidence type="ECO:0000313" key="2">
    <source>
        <dbReference type="EMBL" id="RYN77923.1"/>
    </source>
</evidence>
<feature type="compositionally biased region" description="Polar residues" evidence="1">
    <location>
        <begin position="181"/>
        <end position="203"/>
    </location>
</feature>
<gene>
    <name evidence="2" type="ORF">AA0117_g4772</name>
</gene>
<feature type="compositionally biased region" description="Low complexity" evidence="1">
    <location>
        <begin position="144"/>
        <end position="155"/>
    </location>
</feature>
<accession>A0A4Q4NJ52</accession>
<feature type="compositionally biased region" description="Polar residues" evidence="1">
    <location>
        <begin position="210"/>
        <end position="226"/>
    </location>
</feature>
<feature type="compositionally biased region" description="Basic and acidic residues" evidence="1">
    <location>
        <begin position="473"/>
        <end position="485"/>
    </location>
</feature>
<name>A0A4Q4NJ52_ALTAL</name>
<dbReference type="AlphaFoldDB" id="A0A4Q4NJ52"/>
<comment type="caution">
    <text evidence="2">The sequence shown here is derived from an EMBL/GenBank/DDBJ whole genome shotgun (WGS) entry which is preliminary data.</text>
</comment>
<dbReference type="Proteomes" id="UP000291422">
    <property type="component" value="Unassembled WGS sequence"/>
</dbReference>
<protein>
    <submittedName>
        <fullName evidence="2">Uncharacterized protein</fullName>
    </submittedName>
</protein>
<evidence type="ECO:0000256" key="1">
    <source>
        <dbReference type="SAM" id="MobiDB-lite"/>
    </source>
</evidence>
<feature type="region of interest" description="Disordered" evidence="1">
    <location>
        <begin position="181"/>
        <end position="243"/>
    </location>
</feature>
<proteinExistence type="predicted"/>
<organism evidence="2 3">
    <name type="scientific">Alternaria alternata</name>
    <name type="common">Alternaria rot fungus</name>
    <name type="synonym">Torula alternata</name>
    <dbReference type="NCBI Taxonomy" id="5599"/>
    <lineage>
        <taxon>Eukaryota</taxon>
        <taxon>Fungi</taxon>
        <taxon>Dikarya</taxon>
        <taxon>Ascomycota</taxon>
        <taxon>Pezizomycotina</taxon>
        <taxon>Dothideomycetes</taxon>
        <taxon>Pleosporomycetidae</taxon>
        <taxon>Pleosporales</taxon>
        <taxon>Pleosporineae</taxon>
        <taxon>Pleosporaceae</taxon>
        <taxon>Alternaria</taxon>
        <taxon>Alternaria sect. Alternaria</taxon>
        <taxon>Alternaria alternata complex</taxon>
    </lineage>
</organism>
<reference evidence="3" key="1">
    <citation type="journal article" date="2019" name="bioRxiv">
        <title>Genomics, evolutionary history and diagnostics of the Alternaria alternata species group including apple and Asian pear pathotypes.</title>
        <authorList>
            <person name="Armitage A.D."/>
            <person name="Cockerton H.M."/>
            <person name="Sreenivasaprasad S."/>
            <person name="Woodhall J.W."/>
            <person name="Lane C.R."/>
            <person name="Harrison R.J."/>
            <person name="Clarkson J.P."/>
        </authorList>
    </citation>
    <scope>NUCLEOTIDE SEQUENCE [LARGE SCALE GENOMIC DNA]</scope>
    <source>
        <strain evidence="3">FERA 1177</strain>
    </source>
</reference>
<dbReference type="VEuPathDB" id="FungiDB:CC77DRAFT_1097352"/>
<sequence length="712" mass="77427">MAPNPDILYNPSDHGEPNSMLPEEVIGHIDLGTLTDIHRYLCESELQEDIELAAWMWENYLDGLQNGSSTAEIRTAQAFGKLDRAYRRVRSLTNKAQDKWPFFDRNFKEMSSATVRNNARGEAAPGIIYPIDGLQRKSHLTGLSSNGSTKSNVSSRPELQAPFDFTTPARYQSQFQDHLHSTSVPLPSNLSARSSDPPNSETQHVALEHPSSSVAPFQNTQESRAQGSFPASDGQAKPQSESLRPDVPQIEEAFDHDMPQDKLGASLSAPVGDAMLRHSDSQPTGDLEPEAPVRDAGAGKVRGPNGRYMPRDDITPGSKKTKKPKKGGKIQSSISNLNKRESSVPKVISQEPEAAPAEGEGPFADTQSSSPAVLSQEAEGQHEVQEEASVSLASHALVPPTAVDEPEAKEEKAAPHHGPISAYLLAAEAEAVPSNLDRLPPNSRKSNKRKSEPTVQSGDRKRGKHGGIVGRPRKSEQRKGQESQHDTASPQGETAIDAEDPPQMTTRRATRQTAAANLGTLTSSKPTANIQPDVPVERFTHSSKKSQKLPQNQEKLSTSNGDTEMGEVQENAPATQEKMSEMPSLPPRTSDNHLLSFGMGRIISSVLPQPSSRPQAYQSPYQPIPSPPPSASVADETMNKSAKSVNLPGQVEYFARITTGNGDSMDLPIEEDRLESDEVKMIKRYAKYNAGPGVGQVSYTQFRQIYAFAKQD</sequence>
<feature type="compositionally biased region" description="Low complexity" evidence="1">
    <location>
        <begin position="351"/>
        <end position="362"/>
    </location>
</feature>
<feature type="region of interest" description="Disordered" evidence="1">
    <location>
        <begin position="275"/>
        <end position="644"/>
    </location>
</feature>